<dbReference type="InterPro" id="IPR013261">
    <property type="entry name" value="Tim21"/>
</dbReference>
<keyword evidence="7 8" id="KW-0472">Membrane</keyword>
<reference evidence="11" key="1">
    <citation type="submission" date="2022-11" db="UniProtKB">
        <authorList>
            <consortium name="WormBaseParasite"/>
        </authorList>
    </citation>
    <scope>IDENTIFICATION</scope>
</reference>
<dbReference type="AlphaFoldDB" id="A0A914KUE8"/>
<feature type="region of interest" description="Disordered" evidence="9">
    <location>
        <begin position="77"/>
        <end position="108"/>
    </location>
</feature>
<dbReference type="Proteomes" id="UP000887563">
    <property type="component" value="Unplaced"/>
</dbReference>
<organism evidence="10 11">
    <name type="scientific">Meloidogyne incognita</name>
    <name type="common">Southern root-knot nematode worm</name>
    <name type="synonym">Oxyuris incognita</name>
    <dbReference type="NCBI Taxonomy" id="6306"/>
    <lineage>
        <taxon>Eukaryota</taxon>
        <taxon>Metazoa</taxon>
        <taxon>Ecdysozoa</taxon>
        <taxon>Nematoda</taxon>
        <taxon>Chromadorea</taxon>
        <taxon>Rhabditida</taxon>
        <taxon>Tylenchina</taxon>
        <taxon>Tylenchomorpha</taxon>
        <taxon>Tylenchoidea</taxon>
        <taxon>Meloidogynidae</taxon>
        <taxon>Meloidogyninae</taxon>
        <taxon>Meloidogyne</taxon>
        <taxon>Meloidogyne incognita group</taxon>
    </lineage>
</organism>
<evidence type="ECO:0000256" key="5">
    <source>
        <dbReference type="ARBA" id="ARBA00022989"/>
    </source>
</evidence>
<dbReference type="InterPro" id="IPR038552">
    <property type="entry name" value="Tim21_IMS_sf"/>
</dbReference>
<dbReference type="Gene3D" id="3.10.450.320">
    <property type="entry name" value="Mitochondrial import inner membrane translocase subunit Tim21"/>
    <property type="match status" value="1"/>
</dbReference>
<dbReference type="GO" id="GO:0030150">
    <property type="term" value="P:protein import into mitochondrial matrix"/>
    <property type="evidence" value="ECO:0007669"/>
    <property type="project" value="UniProtKB-UniRule"/>
</dbReference>
<evidence type="ECO:0000313" key="11">
    <source>
        <dbReference type="WBParaSite" id="Minc3s00120g05166"/>
    </source>
</evidence>
<dbReference type="Pfam" id="PF08294">
    <property type="entry name" value="TIM21"/>
    <property type="match status" value="1"/>
</dbReference>
<evidence type="ECO:0000256" key="8">
    <source>
        <dbReference type="RuleBase" id="RU367142"/>
    </source>
</evidence>
<comment type="similarity">
    <text evidence="2 8">Belongs to the TIM21 family.</text>
</comment>
<protein>
    <recommendedName>
        <fullName evidence="8">Mitochondrial import inner membrane translocase subunit Tim21</fullName>
    </recommendedName>
</protein>
<keyword evidence="8" id="KW-0811">Translocation</keyword>
<evidence type="ECO:0000313" key="10">
    <source>
        <dbReference type="Proteomes" id="UP000887563"/>
    </source>
</evidence>
<evidence type="ECO:0000256" key="2">
    <source>
        <dbReference type="ARBA" id="ARBA00010867"/>
    </source>
</evidence>
<dbReference type="GO" id="GO:0005744">
    <property type="term" value="C:TIM23 mitochondrial import inner membrane translocase complex"/>
    <property type="evidence" value="ECO:0007669"/>
    <property type="project" value="UniProtKB-UniRule"/>
</dbReference>
<dbReference type="PANTHER" id="PTHR13032:SF6">
    <property type="entry name" value="MITOCHONDRIAL IMPORT INNER MEMBRANE TRANSLOCASE SUBUNIT TIM21"/>
    <property type="match status" value="1"/>
</dbReference>
<proteinExistence type="inferred from homology"/>
<dbReference type="WBParaSite" id="Minc3s00120g05166">
    <property type="protein sequence ID" value="Minc3s00120g05166"/>
    <property type="gene ID" value="Minc3s00120g05166"/>
</dbReference>
<keyword evidence="3 8" id="KW-0812">Transmembrane</keyword>
<keyword evidence="6 8" id="KW-0496">Mitochondrion</keyword>
<keyword evidence="5 8" id="KW-1133">Transmembrane helix</keyword>
<keyword evidence="8" id="KW-0999">Mitochondrion inner membrane</keyword>
<comment type="subunit">
    <text evidence="8">Component of the TIM23 complex.</text>
</comment>
<accession>A0A914KUE8</accession>
<evidence type="ECO:0000256" key="9">
    <source>
        <dbReference type="SAM" id="MobiDB-lite"/>
    </source>
</evidence>
<dbReference type="PANTHER" id="PTHR13032">
    <property type="entry name" value="MITOCHONDRIAL IMPORT INNER MEMBRANE TRANSLOCASE SUBUNIT TIM21"/>
    <property type="match status" value="1"/>
</dbReference>
<comment type="subcellular location">
    <subcellularLocation>
        <location evidence="8">Mitochondrion inner membrane</location>
        <topology evidence="8">Single-pass membrane protein</topology>
    </subcellularLocation>
    <subcellularLocation>
        <location evidence="1">Mitochondrion membrane</location>
        <topology evidence="1">Single-pass membrane protein</topology>
    </subcellularLocation>
</comment>
<feature type="transmembrane region" description="Helical" evidence="8">
    <location>
        <begin position="153"/>
        <end position="173"/>
    </location>
</feature>
<name>A0A914KUE8_MELIC</name>
<evidence type="ECO:0000256" key="3">
    <source>
        <dbReference type="ARBA" id="ARBA00022692"/>
    </source>
</evidence>
<keyword evidence="10" id="KW-1185">Reference proteome</keyword>
<keyword evidence="8" id="KW-0653">Protein transport</keyword>
<comment type="function">
    <text evidence="8">Essential component of the TIM23 complex, a complex that mediates the translocation of transit peptide-containing proteins across the mitochondrial inner membrane.</text>
</comment>
<sequence>MIPLVRTDLQVLCRIGANSLSICGRRYVNSKLLLTSNFQTSTMFRLYSNKNEIKTTKNISKEIAEPERSYLEDILDESEEKPKTTGQKGIPNQGTTNSRTIPTQGTDKSKIKKAKEIELEWSVSWSSLTCRFLDLSFPWFVCSLIKRAAETSFYVSVGLASLAVLGGLVYLLVKELFSFSSPNGVYRDAFKRVKKDDRCFELFGEGLKAHGETSGRGRRRHIANQRFEKDGQQRLRIMFHLKGDKANGKVHAEVANIDGKWDYRFLIVECEDQRPHTIVLIDNR</sequence>
<evidence type="ECO:0000256" key="4">
    <source>
        <dbReference type="ARBA" id="ARBA00022946"/>
    </source>
</evidence>
<evidence type="ECO:0000256" key="1">
    <source>
        <dbReference type="ARBA" id="ARBA00004304"/>
    </source>
</evidence>
<keyword evidence="8" id="KW-0813">Transport</keyword>
<feature type="compositionally biased region" description="Polar residues" evidence="9">
    <location>
        <begin position="84"/>
        <end position="106"/>
    </location>
</feature>
<keyword evidence="4" id="KW-0809">Transit peptide</keyword>
<evidence type="ECO:0000256" key="6">
    <source>
        <dbReference type="ARBA" id="ARBA00023128"/>
    </source>
</evidence>
<evidence type="ECO:0000256" key="7">
    <source>
        <dbReference type="ARBA" id="ARBA00023136"/>
    </source>
</evidence>